<dbReference type="AlphaFoldDB" id="A0A6G8Q3S0"/>
<keyword evidence="5" id="KW-0614">Plasmid</keyword>
<evidence type="ECO:0000256" key="2">
    <source>
        <dbReference type="ARBA" id="ARBA00022840"/>
    </source>
</evidence>
<organism evidence="5 6">
    <name type="scientific">Rubrobacter marinus</name>
    <dbReference type="NCBI Taxonomy" id="2653852"/>
    <lineage>
        <taxon>Bacteria</taxon>
        <taxon>Bacillati</taxon>
        <taxon>Actinomycetota</taxon>
        <taxon>Rubrobacteria</taxon>
        <taxon>Rubrobacterales</taxon>
        <taxon>Rubrobacteraceae</taxon>
        <taxon>Rubrobacter</taxon>
    </lineage>
</organism>
<dbReference type="PROSITE" id="PS00674">
    <property type="entry name" value="AAA"/>
    <property type="match status" value="1"/>
</dbReference>
<dbReference type="InterPro" id="IPR003593">
    <property type="entry name" value="AAA+_ATPase"/>
</dbReference>
<dbReference type="InterPro" id="IPR027417">
    <property type="entry name" value="P-loop_NTPase"/>
</dbReference>
<dbReference type="InterPro" id="IPR041569">
    <property type="entry name" value="AAA_lid_3"/>
</dbReference>
<evidence type="ECO:0000259" key="4">
    <source>
        <dbReference type="SMART" id="SM00382"/>
    </source>
</evidence>
<dbReference type="Pfam" id="PF00004">
    <property type="entry name" value="AAA"/>
    <property type="match status" value="1"/>
</dbReference>
<dbReference type="PANTHER" id="PTHR23077:SF171">
    <property type="entry name" value="NUCLEAR VALOSIN-CONTAINING PROTEIN-LIKE"/>
    <property type="match status" value="1"/>
</dbReference>
<evidence type="ECO:0000256" key="3">
    <source>
        <dbReference type="RuleBase" id="RU003651"/>
    </source>
</evidence>
<dbReference type="GO" id="GO:0005524">
    <property type="term" value="F:ATP binding"/>
    <property type="evidence" value="ECO:0007669"/>
    <property type="project" value="UniProtKB-KW"/>
</dbReference>
<dbReference type="Proteomes" id="UP000502706">
    <property type="component" value="Plasmid unnamed1"/>
</dbReference>
<dbReference type="Gene3D" id="1.10.8.60">
    <property type="match status" value="1"/>
</dbReference>
<dbReference type="KEGG" id="rmar:GBA65_21980"/>
<dbReference type="InterPro" id="IPR003960">
    <property type="entry name" value="ATPase_AAA_CS"/>
</dbReference>
<keyword evidence="1 3" id="KW-0547">Nucleotide-binding</keyword>
<dbReference type="CDD" id="cd19503">
    <property type="entry name" value="RecA-like_CDC48_NLV2_r1-like"/>
    <property type="match status" value="1"/>
</dbReference>
<name>A0A6G8Q3S0_9ACTN</name>
<keyword evidence="2 3" id="KW-0067">ATP-binding</keyword>
<comment type="similarity">
    <text evidence="3">Belongs to the AAA ATPase family.</text>
</comment>
<evidence type="ECO:0000256" key="1">
    <source>
        <dbReference type="ARBA" id="ARBA00022741"/>
    </source>
</evidence>
<dbReference type="FunFam" id="3.40.50.300:FF:000012">
    <property type="entry name" value="Transitional endoplasmic reticulum ATPase"/>
    <property type="match status" value="1"/>
</dbReference>
<feature type="domain" description="AAA+ ATPase" evidence="4">
    <location>
        <begin position="191"/>
        <end position="327"/>
    </location>
</feature>
<dbReference type="SMART" id="SM00382">
    <property type="entry name" value="AAA"/>
    <property type="match status" value="1"/>
</dbReference>
<proteinExistence type="inferred from homology"/>
<evidence type="ECO:0000313" key="6">
    <source>
        <dbReference type="Proteomes" id="UP000502706"/>
    </source>
</evidence>
<reference evidence="5 6" key="1">
    <citation type="submission" date="2019-10" db="EMBL/GenBank/DDBJ databases">
        <title>Rubrobacter sp nov SCSIO 52915 isolated from a deep-sea sediment in the South China Sea.</title>
        <authorList>
            <person name="Chen R.W."/>
        </authorList>
    </citation>
    <scope>NUCLEOTIDE SEQUENCE [LARGE SCALE GENOMIC DNA]</scope>
    <source>
        <strain evidence="5 6">SCSIO 52915</strain>
        <plasmid evidence="5 6">unnamed1</plasmid>
    </source>
</reference>
<protein>
    <submittedName>
        <fullName evidence="5">AAA family ATPase</fullName>
    </submittedName>
</protein>
<evidence type="ECO:0000313" key="5">
    <source>
        <dbReference type="EMBL" id="QIN81106.1"/>
    </source>
</evidence>
<dbReference type="PANTHER" id="PTHR23077">
    <property type="entry name" value="AAA-FAMILY ATPASE"/>
    <property type="match status" value="1"/>
</dbReference>
<sequence length="412" mass="45812">MDTYEQLSLSGTVARVRVVEDDGRRLYLELSNGNVVTVTRQEPFEFEVGSVVFVRLEQGQENIGAAPDELWPEESWVGVVRLVLADKMVVDASGRWRLVPTPDHVELREGNTVEVRESSGVVRVLSEKPVKYLDPPTVDDAVIDKFKRKKGAKRETFDDFGGLGDVVARARELIEVPLQRKEELSKIGARPIKGILFTGPPGTGKTLLARIIADNTDAEFYEISGPEFLSKWYGESEEILRKIFEDAAKQERAIIFFDEIDSVAGQRDDGSHEASRRVVAQLLTLMDGFTSNRNVVVIAATNRPQDIDAALRRPGRLDWEIHFRPPDRDDREAILRSTSPPSTAPLLPHAWVAENTEGWSGAELTAIWGEAALLAAADGRSTIFVEDYVEGFQRMAARRRWVAQTSSGGDAA</sequence>
<dbReference type="GO" id="GO:0016887">
    <property type="term" value="F:ATP hydrolysis activity"/>
    <property type="evidence" value="ECO:0007669"/>
    <property type="project" value="InterPro"/>
</dbReference>
<dbReference type="Pfam" id="PF17862">
    <property type="entry name" value="AAA_lid_3"/>
    <property type="match status" value="1"/>
</dbReference>
<dbReference type="InterPro" id="IPR050168">
    <property type="entry name" value="AAA_ATPase_domain"/>
</dbReference>
<dbReference type="Gene3D" id="3.40.50.300">
    <property type="entry name" value="P-loop containing nucleotide triphosphate hydrolases"/>
    <property type="match status" value="1"/>
</dbReference>
<dbReference type="InterPro" id="IPR003959">
    <property type="entry name" value="ATPase_AAA_core"/>
</dbReference>
<dbReference type="SUPFAM" id="SSF52540">
    <property type="entry name" value="P-loop containing nucleoside triphosphate hydrolases"/>
    <property type="match status" value="1"/>
</dbReference>
<geneLocation type="plasmid" evidence="5 6">
    <name>unnamed1</name>
</geneLocation>
<keyword evidence="6" id="KW-1185">Reference proteome</keyword>
<dbReference type="EMBL" id="CP045122">
    <property type="protein sequence ID" value="QIN81106.1"/>
    <property type="molecule type" value="Genomic_DNA"/>
</dbReference>
<gene>
    <name evidence="5" type="ORF">GBA65_21980</name>
</gene>
<accession>A0A6G8Q3S0</accession>